<feature type="transmembrane region" description="Helical" evidence="12">
    <location>
        <begin position="320"/>
        <end position="339"/>
    </location>
</feature>
<evidence type="ECO:0000256" key="2">
    <source>
        <dbReference type="ARBA" id="ARBA00022475"/>
    </source>
</evidence>
<keyword evidence="5 12" id="KW-0812">Transmembrane</keyword>
<dbReference type="Gene3D" id="3.30.565.10">
    <property type="entry name" value="Histidine kinase-like ATPase, C-terminal domain"/>
    <property type="match status" value="1"/>
</dbReference>
<evidence type="ECO:0000256" key="1">
    <source>
        <dbReference type="ARBA" id="ARBA00004651"/>
    </source>
</evidence>
<comment type="caution">
    <text evidence="14">The sequence shown here is derived from an EMBL/GenBank/DDBJ whole genome shotgun (WGS) entry which is preliminary data.</text>
</comment>
<keyword evidence="6" id="KW-0547">Nucleotide-binding</keyword>
<dbReference type="OrthoDB" id="9809348at2"/>
<sequence length="628" mass="70926">MKNPINQLVHRYTYDLRLKTKLIISHIILILLPTAVLSGFFFLRIYGIVMKDNIRSEQVLSSQTVNSIENLMSHVASSSDTITNSLFVQDIFRIPTDIAGNRTITTSRMNSLFHLAQNITDTSLITDVKIYYDDKAYNDLMQYNRVGNALFIPMSSISSSYWYGIYSSSDRIHLLCPELYLTPDEAEKNGKLAYITRIPYTNADQMPAGSNTASAYVAVYLSRSAFDDVLRKDATVRDEAAFIINERDVIVSASDMSLAGMYFIPQSQLSTRMGTEKEFSLVSFLDSTAYAAYFPINDTDWTMVSIIPALHITDAGRGMMMHFAVVYLLFTAVAMYISFQLSNSIADRIIAVALQMEKVRSGRPQPMDIEDTGCDEVGVLADTYNYMTEEIGLLMDSQKQAADDLRRAEFRALQAQINPHFLYNTLDMINWLSQTGRSEEVTQAIQALSRFYKLTLSRKSLMNSIETELQHVSLYVKLQNMRYDDCVTFVIDVPEELYEYTIPKLTFQPIVENAFLHGIMTTEEKKGSILLTGWRSGDDIEFIISDDGAGIPPEKLDTLMYDVDHTDTDSGVKQPAIPGHIGIYNTNLRLKSLYGESYGLFFTSTLGKGTEVTFKIPARHITDSLERM</sequence>
<dbReference type="SUPFAM" id="SSF55874">
    <property type="entry name" value="ATPase domain of HSP90 chaperone/DNA topoisomerase II/histidine kinase"/>
    <property type="match status" value="1"/>
</dbReference>
<evidence type="ECO:0000259" key="13">
    <source>
        <dbReference type="PROSITE" id="PS50885"/>
    </source>
</evidence>
<feature type="transmembrane region" description="Helical" evidence="12">
    <location>
        <begin position="23"/>
        <end position="46"/>
    </location>
</feature>
<reference evidence="14 15" key="1">
    <citation type="submission" date="2011-04" db="EMBL/GenBank/DDBJ databases">
        <title>The Genome Sequence of Clostridium citroniae WAL-19142.</title>
        <authorList>
            <consortium name="The Broad Institute Genome Sequencing Platform"/>
            <person name="Earl A."/>
            <person name="Ward D."/>
            <person name="Feldgarden M."/>
            <person name="Gevers D."/>
            <person name="Warren Y.A."/>
            <person name="Tyrrell K.L."/>
            <person name="Citron D.M."/>
            <person name="Goldstein E.J."/>
            <person name="Daigneault M."/>
            <person name="Allen-Vercoe E."/>
            <person name="Young S.K."/>
            <person name="Zeng Q."/>
            <person name="Gargeya S."/>
            <person name="Fitzgerald M."/>
            <person name="Haas B."/>
            <person name="Abouelleil A."/>
            <person name="Alvarado L."/>
            <person name="Arachchi H.M."/>
            <person name="Berlin A."/>
            <person name="Brown A."/>
            <person name="Chapman S.B."/>
            <person name="Chen Z."/>
            <person name="Dunbar C."/>
            <person name="Freedman E."/>
            <person name="Gearin G."/>
            <person name="Gellesch M."/>
            <person name="Goldberg J."/>
            <person name="Griggs A."/>
            <person name="Gujja S."/>
            <person name="Heilman E.R."/>
            <person name="Heiman D."/>
            <person name="Howarth C."/>
            <person name="Larson L."/>
            <person name="Lui A."/>
            <person name="MacDonald P.J."/>
            <person name="Mehta T."/>
            <person name="Montmayeur A."/>
            <person name="Murphy C."/>
            <person name="Neiman D."/>
            <person name="Pearson M."/>
            <person name="Priest M."/>
            <person name="Roberts A."/>
            <person name="Saif S."/>
            <person name="Shea T."/>
            <person name="Shenoy N."/>
            <person name="Sisk P."/>
            <person name="Stolte C."/>
            <person name="Sykes S."/>
            <person name="White J."/>
            <person name="Yandava C."/>
            <person name="Wortman J."/>
            <person name="Nusbaum C."/>
            <person name="Birren B."/>
        </authorList>
    </citation>
    <scope>NUCLEOTIDE SEQUENCE [LARGE SCALE GENOMIC DNA]</scope>
    <source>
        <strain evidence="14 15">WAL-19142</strain>
    </source>
</reference>
<feature type="domain" description="HAMP" evidence="13">
    <location>
        <begin position="343"/>
        <end position="396"/>
    </location>
</feature>
<evidence type="ECO:0000256" key="6">
    <source>
        <dbReference type="ARBA" id="ARBA00022741"/>
    </source>
</evidence>
<dbReference type="AlphaFoldDB" id="A0A0J9BSR6"/>
<dbReference type="GeneID" id="93163903"/>
<evidence type="ECO:0000313" key="14">
    <source>
        <dbReference type="EMBL" id="KMW16117.1"/>
    </source>
</evidence>
<keyword evidence="3" id="KW-0597">Phosphoprotein</keyword>
<dbReference type="GO" id="GO:0005886">
    <property type="term" value="C:plasma membrane"/>
    <property type="evidence" value="ECO:0007669"/>
    <property type="project" value="UniProtKB-SubCell"/>
</dbReference>
<dbReference type="GO" id="GO:0000155">
    <property type="term" value="F:phosphorelay sensor kinase activity"/>
    <property type="evidence" value="ECO:0007669"/>
    <property type="project" value="InterPro"/>
</dbReference>
<evidence type="ECO:0000256" key="5">
    <source>
        <dbReference type="ARBA" id="ARBA00022692"/>
    </source>
</evidence>
<dbReference type="EMBL" id="ADLK01000032">
    <property type="protein sequence ID" value="KMW16117.1"/>
    <property type="molecule type" value="Genomic_DNA"/>
</dbReference>
<evidence type="ECO:0000256" key="4">
    <source>
        <dbReference type="ARBA" id="ARBA00022679"/>
    </source>
</evidence>
<evidence type="ECO:0000256" key="10">
    <source>
        <dbReference type="ARBA" id="ARBA00023012"/>
    </source>
</evidence>
<dbReference type="InterPro" id="IPR010559">
    <property type="entry name" value="Sig_transdc_His_kin_internal"/>
</dbReference>
<keyword evidence="2" id="KW-1003">Cell membrane</keyword>
<accession>A0A0J9BSR6</accession>
<keyword evidence="7" id="KW-0418">Kinase</keyword>
<dbReference type="PATRIC" id="fig|742734.4.peg.4885"/>
<evidence type="ECO:0000256" key="8">
    <source>
        <dbReference type="ARBA" id="ARBA00022840"/>
    </source>
</evidence>
<keyword evidence="4" id="KW-0808">Transferase</keyword>
<keyword evidence="10" id="KW-0902">Two-component regulatory system</keyword>
<evidence type="ECO:0000256" key="11">
    <source>
        <dbReference type="ARBA" id="ARBA00023136"/>
    </source>
</evidence>
<keyword evidence="8" id="KW-0067">ATP-binding</keyword>
<dbReference type="RefSeq" id="WP_007867843.1">
    <property type="nucleotide sequence ID" value="NZ_KQ235882.1"/>
</dbReference>
<dbReference type="GO" id="GO:0005524">
    <property type="term" value="F:ATP binding"/>
    <property type="evidence" value="ECO:0007669"/>
    <property type="project" value="UniProtKB-KW"/>
</dbReference>
<dbReference type="PANTHER" id="PTHR34220:SF11">
    <property type="entry name" value="SENSOR PROTEIN KINASE HPTS"/>
    <property type="match status" value="1"/>
</dbReference>
<name>A0A0J9BSR6_9FIRM</name>
<evidence type="ECO:0000256" key="7">
    <source>
        <dbReference type="ARBA" id="ARBA00022777"/>
    </source>
</evidence>
<evidence type="ECO:0000256" key="12">
    <source>
        <dbReference type="SAM" id="Phobius"/>
    </source>
</evidence>
<dbReference type="InterPro" id="IPR003594">
    <property type="entry name" value="HATPase_dom"/>
</dbReference>
<dbReference type="Pfam" id="PF06580">
    <property type="entry name" value="His_kinase"/>
    <property type="match status" value="1"/>
</dbReference>
<dbReference type="InterPro" id="IPR003660">
    <property type="entry name" value="HAMP_dom"/>
</dbReference>
<proteinExistence type="predicted"/>
<comment type="subcellular location">
    <subcellularLocation>
        <location evidence="1">Cell membrane</location>
        <topology evidence="1">Multi-pass membrane protein</topology>
    </subcellularLocation>
</comment>
<dbReference type="Pfam" id="PF02518">
    <property type="entry name" value="HATPase_c"/>
    <property type="match status" value="1"/>
</dbReference>
<gene>
    <name evidence="14" type="ORF">HMPREF9470_04555</name>
</gene>
<dbReference type="PANTHER" id="PTHR34220">
    <property type="entry name" value="SENSOR HISTIDINE KINASE YPDA"/>
    <property type="match status" value="1"/>
</dbReference>
<keyword evidence="9 12" id="KW-1133">Transmembrane helix</keyword>
<evidence type="ECO:0000256" key="3">
    <source>
        <dbReference type="ARBA" id="ARBA00022553"/>
    </source>
</evidence>
<protein>
    <recommendedName>
        <fullName evidence="13">HAMP domain-containing protein</fullName>
    </recommendedName>
</protein>
<keyword evidence="11 12" id="KW-0472">Membrane</keyword>
<dbReference type="InterPro" id="IPR050640">
    <property type="entry name" value="Bact_2-comp_sensor_kinase"/>
</dbReference>
<dbReference type="InterPro" id="IPR036890">
    <property type="entry name" value="HATPase_C_sf"/>
</dbReference>
<dbReference type="PROSITE" id="PS50885">
    <property type="entry name" value="HAMP"/>
    <property type="match status" value="1"/>
</dbReference>
<evidence type="ECO:0000313" key="15">
    <source>
        <dbReference type="Proteomes" id="UP000037392"/>
    </source>
</evidence>
<evidence type="ECO:0000256" key="9">
    <source>
        <dbReference type="ARBA" id="ARBA00022989"/>
    </source>
</evidence>
<dbReference type="Proteomes" id="UP000037392">
    <property type="component" value="Unassembled WGS sequence"/>
</dbReference>
<organism evidence="14 15">
    <name type="scientific">[Clostridium] citroniae WAL-19142</name>
    <dbReference type="NCBI Taxonomy" id="742734"/>
    <lineage>
        <taxon>Bacteria</taxon>
        <taxon>Bacillati</taxon>
        <taxon>Bacillota</taxon>
        <taxon>Clostridia</taxon>
        <taxon>Lachnospirales</taxon>
        <taxon>Lachnospiraceae</taxon>
        <taxon>Enterocloster</taxon>
    </lineage>
</organism>
<dbReference type="Gene3D" id="6.10.340.10">
    <property type="match status" value="1"/>
</dbReference>